<dbReference type="Proteomes" id="UP000020077">
    <property type="component" value="Unassembled WGS sequence"/>
</dbReference>
<evidence type="ECO:0000313" key="2">
    <source>
        <dbReference type="EMBL" id="KFB71441.1"/>
    </source>
</evidence>
<gene>
    <name evidence="2" type="ORF">AW09_003409</name>
</gene>
<organism evidence="2 3">
    <name type="scientific">Candidatus Accumulibacter phosphatis</name>
    <dbReference type="NCBI Taxonomy" id="327160"/>
    <lineage>
        <taxon>Bacteria</taxon>
        <taxon>Pseudomonadati</taxon>
        <taxon>Pseudomonadota</taxon>
        <taxon>Betaproteobacteria</taxon>
        <taxon>Candidatus Accumulibacter</taxon>
    </lineage>
</organism>
<reference evidence="2 3" key="1">
    <citation type="submission" date="2014-02" db="EMBL/GenBank/DDBJ databases">
        <title>Expanding our view of genomic diversity in Candidatus Accumulibacter clades.</title>
        <authorList>
            <person name="Skennerton C.T."/>
            <person name="Barr J.J."/>
            <person name="Slater F.R."/>
            <person name="Bond P.L."/>
            <person name="Tyson G.W."/>
        </authorList>
    </citation>
    <scope>NUCLEOTIDE SEQUENCE [LARGE SCALE GENOMIC DNA]</scope>
    <source>
        <strain evidence="3">BA-91</strain>
    </source>
</reference>
<proteinExistence type="predicted"/>
<evidence type="ECO:0000256" key="1">
    <source>
        <dbReference type="SAM" id="MobiDB-lite"/>
    </source>
</evidence>
<name>A0A080LSP3_9PROT</name>
<dbReference type="EMBL" id="JDVG02000543">
    <property type="protein sequence ID" value="KFB71441.1"/>
    <property type="molecule type" value="Genomic_DNA"/>
</dbReference>
<comment type="caution">
    <text evidence="2">The sequence shown here is derived from an EMBL/GenBank/DDBJ whole genome shotgun (WGS) entry which is preliminary data.</text>
</comment>
<protein>
    <submittedName>
        <fullName evidence="2">Uncharacterized protein</fullName>
    </submittedName>
</protein>
<sequence>MAGGNRDRAPRLVIVVDAAERLEVLRVEALDAERQAVDSRFAKGCEAGGLNGSRIGFERDLGARQERQAAAQGGQELIEPFAREQARRPATKKDAVDAASPDQRQRRFEIGKQGGKVVAFRDCRRAASGRRQRMRVEIAVGALLHAPRNMDVKRERRRTAKSWFGFLRCCQARLRQQRNDPSTPAARHQRGGESRARSCRRSTRRASAWPRCERRFFSAASSSAAVRSSSRR</sequence>
<evidence type="ECO:0000313" key="3">
    <source>
        <dbReference type="Proteomes" id="UP000020077"/>
    </source>
</evidence>
<dbReference type="AlphaFoldDB" id="A0A080LSP3"/>
<feature type="region of interest" description="Disordered" evidence="1">
    <location>
        <begin position="176"/>
        <end position="208"/>
    </location>
</feature>
<accession>A0A080LSP3</accession>
<feature type="compositionally biased region" description="Basic and acidic residues" evidence="1">
    <location>
        <begin position="83"/>
        <end position="96"/>
    </location>
</feature>
<feature type="region of interest" description="Disordered" evidence="1">
    <location>
        <begin position="83"/>
        <end position="111"/>
    </location>
</feature>